<feature type="domain" description="GGDEF" evidence="6">
    <location>
        <begin position="114"/>
        <end position="247"/>
    </location>
</feature>
<evidence type="ECO:0000256" key="3">
    <source>
        <dbReference type="ARBA" id="ARBA00022553"/>
    </source>
</evidence>
<dbReference type="PROSITE" id="PS50109">
    <property type="entry name" value="HIS_KIN"/>
    <property type="match status" value="1"/>
</dbReference>
<dbReference type="CDD" id="cd00075">
    <property type="entry name" value="HATPase"/>
    <property type="match status" value="1"/>
</dbReference>
<dbReference type="SUPFAM" id="SSF55874">
    <property type="entry name" value="ATPase domain of HSP90 chaperone/DNA topoisomerase II/histidine kinase"/>
    <property type="match status" value="1"/>
</dbReference>
<dbReference type="SMART" id="SM00267">
    <property type="entry name" value="GGDEF"/>
    <property type="match status" value="1"/>
</dbReference>
<keyword evidence="4" id="KW-0175">Coiled coil</keyword>
<dbReference type="InterPro" id="IPR005467">
    <property type="entry name" value="His_kinase_dom"/>
</dbReference>
<dbReference type="InterPro" id="IPR043128">
    <property type="entry name" value="Rev_trsase/Diguanyl_cyclase"/>
</dbReference>
<dbReference type="Pfam" id="PF00512">
    <property type="entry name" value="HisKA"/>
    <property type="match status" value="1"/>
</dbReference>
<dbReference type="PRINTS" id="PR00344">
    <property type="entry name" value="BCTRLSENSOR"/>
</dbReference>
<proteinExistence type="predicted"/>
<feature type="coiled-coil region" evidence="4">
    <location>
        <begin position="16"/>
        <end position="43"/>
    </location>
</feature>
<dbReference type="InterPro" id="IPR052163">
    <property type="entry name" value="DGC-Regulatory_Protein"/>
</dbReference>
<dbReference type="CDD" id="cd00082">
    <property type="entry name" value="HisKA"/>
    <property type="match status" value="1"/>
</dbReference>
<dbReference type="Gene3D" id="3.30.70.270">
    <property type="match status" value="1"/>
</dbReference>
<dbReference type="Gene3D" id="3.30.565.10">
    <property type="entry name" value="Histidine kinase-like ATPase, C-terminal domain"/>
    <property type="match status" value="1"/>
</dbReference>
<dbReference type="GO" id="GO:0052621">
    <property type="term" value="F:diguanylate cyclase activity"/>
    <property type="evidence" value="ECO:0007669"/>
    <property type="project" value="UniProtKB-EC"/>
</dbReference>
<dbReference type="PANTHER" id="PTHR46663">
    <property type="entry name" value="DIGUANYLATE CYCLASE DGCT-RELATED"/>
    <property type="match status" value="1"/>
</dbReference>
<evidence type="ECO:0000256" key="2">
    <source>
        <dbReference type="ARBA" id="ARBA00012438"/>
    </source>
</evidence>
<dbReference type="SUPFAM" id="SSF55073">
    <property type="entry name" value="Nucleotide cyclase"/>
    <property type="match status" value="1"/>
</dbReference>
<dbReference type="InterPro" id="IPR000160">
    <property type="entry name" value="GGDEF_dom"/>
</dbReference>
<dbReference type="EC" id="2.7.13.3" evidence="2"/>
<name>A0ABW0SZY1_9GAMM</name>
<dbReference type="Proteomes" id="UP001596111">
    <property type="component" value="Unassembled WGS sequence"/>
</dbReference>
<dbReference type="PROSITE" id="PS50887">
    <property type="entry name" value="GGDEF"/>
    <property type="match status" value="1"/>
</dbReference>
<protein>
    <recommendedName>
        <fullName evidence="2">histidine kinase</fullName>
        <ecNumber evidence="2">2.7.13.3</ecNumber>
    </recommendedName>
</protein>
<dbReference type="InterPro" id="IPR004358">
    <property type="entry name" value="Sig_transdc_His_kin-like_C"/>
</dbReference>
<dbReference type="NCBIfam" id="TIGR00254">
    <property type="entry name" value="GGDEF"/>
    <property type="match status" value="1"/>
</dbReference>
<comment type="caution">
    <text evidence="7">The sequence shown here is derived from an EMBL/GenBank/DDBJ whole genome shotgun (WGS) entry which is preliminary data.</text>
</comment>
<feature type="domain" description="Histidine kinase" evidence="5">
    <location>
        <begin position="294"/>
        <end position="513"/>
    </location>
</feature>
<dbReference type="InterPro" id="IPR036890">
    <property type="entry name" value="HATPase_C_sf"/>
</dbReference>
<evidence type="ECO:0000256" key="4">
    <source>
        <dbReference type="SAM" id="Coils"/>
    </source>
</evidence>
<dbReference type="CDD" id="cd01949">
    <property type="entry name" value="GGDEF"/>
    <property type="match status" value="1"/>
</dbReference>
<keyword evidence="8" id="KW-1185">Reference proteome</keyword>
<gene>
    <name evidence="7" type="ORF">ACFPPB_14850</name>
</gene>
<evidence type="ECO:0000259" key="6">
    <source>
        <dbReference type="PROSITE" id="PS50887"/>
    </source>
</evidence>
<evidence type="ECO:0000313" key="8">
    <source>
        <dbReference type="Proteomes" id="UP001596111"/>
    </source>
</evidence>
<dbReference type="Pfam" id="PF02518">
    <property type="entry name" value="HATPase_c"/>
    <property type="match status" value="1"/>
</dbReference>
<keyword evidence="3" id="KW-0597">Phosphoprotein</keyword>
<keyword evidence="7" id="KW-0548">Nucleotidyltransferase</keyword>
<comment type="catalytic activity">
    <reaction evidence="1">
        <text>ATP + protein L-histidine = ADP + protein N-phospho-L-histidine.</text>
        <dbReference type="EC" id="2.7.13.3"/>
    </reaction>
</comment>
<dbReference type="Pfam" id="PF00990">
    <property type="entry name" value="GGDEF"/>
    <property type="match status" value="1"/>
</dbReference>
<dbReference type="SUPFAM" id="SSF47384">
    <property type="entry name" value="Homodimeric domain of signal transducing histidine kinase"/>
    <property type="match status" value="1"/>
</dbReference>
<dbReference type="InterPro" id="IPR036097">
    <property type="entry name" value="HisK_dim/P_sf"/>
</dbReference>
<reference evidence="8" key="1">
    <citation type="journal article" date="2019" name="Int. J. Syst. Evol. Microbiol.">
        <title>The Global Catalogue of Microorganisms (GCM) 10K type strain sequencing project: providing services to taxonomists for standard genome sequencing and annotation.</title>
        <authorList>
            <consortium name="The Broad Institute Genomics Platform"/>
            <consortium name="The Broad Institute Genome Sequencing Center for Infectious Disease"/>
            <person name="Wu L."/>
            <person name="Ma J."/>
        </authorList>
    </citation>
    <scope>NUCLEOTIDE SEQUENCE [LARGE SCALE GENOMIC DNA]</scope>
    <source>
        <strain evidence="8">CGMCC 1.13587</strain>
    </source>
</reference>
<organism evidence="7 8">
    <name type="scientific">Rhodanobacter terrae</name>
    <dbReference type="NCBI Taxonomy" id="418647"/>
    <lineage>
        <taxon>Bacteria</taxon>
        <taxon>Pseudomonadati</taxon>
        <taxon>Pseudomonadota</taxon>
        <taxon>Gammaproteobacteria</taxon>
        <taxon>Lysobacterales</taxon>
        <taxon>Rhodanobacteraceae</taxon>
        <taxon>Rhodanobacter</taxon>
    </lineage>
</organism>
<accession>A0ABW0SZY1</accession>
<dbReference type="SMART" id="SM00387">
    <property type="entry name" value="HATPase_c"/>
    <property type="match status" value="1"/>
</dbReference>
<dbReference type="EMBL" id="JBHSNG010000018">
    <property type="protein sequence ID" value="MFC5582397.1"/>
    <property type="molecule type" value="Genomic_DNA"/>
</dbReference>
<dbReference type="InterPro" id="IPR003661">
    <property type="entry name" value="HisK_dim/P_dom"/>
</dbReference>
<sequence length="517" mass="56464">MTDQPNPTEAAAKRALLLLEKEAGRLRHELTELRRKLSHARRHLNESHATQLQEANRELVLAAMHADDIAASAVADLATLTMAFQRDVVTGTLNRAFMLDRLERALLMARRDERHLALVFVDLDHFKPINDSLGHAGGDEVLQIAAHALQSVLRESDTVCRYGGDEFLVLLPEISAPADAGRIAADMLTALSVPVSVGGRILKLSASLGISIYPEDGEDAVTLINRADAAMYRHKRAGFGDFKRRREAWSQEQSPTPQDLREVNTQLVLSALKAQESEAHATEAHHQQLKHMAIVAHELRNPLTPLRIAADLLTNCGNAGEIPIERLQVIIDDQVSYMTRLIDDLLDGSRLSAGKLRIECTDIDLRDVLNQVEASCRPGMEFRQQYFSMRVGSEPIRMVGDPVRLAQVFSNLLDNACKYTPEKGEIALELLLLNNSAVITVRDNGIGISAEVLPTIFDLFVQDARALPHSNGGLGIGLAVVRDLVQAHGGSVVVHSAGRGCGSDFIVTLPLAGPDAT</sequence>
<dbReference type="Gene3D" id="1.10.287.130">
    <property type="match status" value="1"/>
</dbReference>
<dbReference type="InterPro" id="IPR003594">
    <property type="entry name" value="HATPase_dom"/>
</dbReference>
<evidence type="ECO:0000259" key="5">
    <source>
        <dbReference type="PROSITE" id="PS50109"/>
    </source>
</evidence>
<dbReference type="PANTHER" id="PTHR46663:SF2">
    <property type="entry name" value="GGDEF DOMAIN-CONTAINING PROTEIN"/>
    <property type="match status" value="1"/>
</dbReference>
<dbReference type="RefSeq" id="WP_377328442.1">
    <property type="nucleotide sequence ID" value="NZ_JBHSNG010000018.1"/>
</dbReference>
<evidence type="ECO:0000313" key="7">
    <source>
        <dbReference type="EMBL" id="MFC5582397.1"/>
    </source>
</evidence>
<evidence type="ECO:0000256" key="1">
    <source>
        <dbReference type="ARBA" id="ARBA00000085"/>
    </source>
</evidence>
<keyword evidence="7" id="KW-0808">Transferase</keyword>
<dbReference type="InterPro" id="IPR029787">
    <property type="entry name" value="Nucleotide_cyclase"/>
</dbReference>
<dbReference type="SMART" id="SM00388">
    <property type="entry name" value="HisKA"/>
    <property type="match status" value="1"/>
</dbReference>